<dbReference type="Pfam" id="PF02518">
    <property type="entry name" value="HATPase_c"/>
    <property type="match status" value="1"/>
</dbReference>
<dbReference type="PANTHER" id="PTHR43065">
    <property type="entry name" value="SENSOR HISTIDINE KINASE"/>
    <property type="match status" value="1"/>
</dbReference>
<feature type="domain" description="Histidine kinase" evidence="4">
    <location>
        <begin position="287"/>
        <end position="462"/>
    </location>
</feature>
<gene>
    <name evidence="5" type="ORF">CCY01nite_20550</name>
</gene>
<dbReference type="EC" id="2.7.13.3" evidence="2"/>
<sequence length="462" mass="51810">MQEVTATWLQSIEALKDVPADQLQWMIDQSRHYVLQAGDLLFQTGDPIKGTHILITGSIRVHQRKEELARFGAKSITGYLPFSRGKVAQVIGEALEETQVMTLPIEKARELISTHYELTQALVHFMTTRVREFTSLQLQNEKMLALGKLSAGLAHELNNPASAVVRGAVTLKKHLQLEPESFKKIISIRMDEADVDIVNNKMFEVLRQPEKPKLSLMERSEKEDELADWLDEHAVENSAELAENFVEFGFTTGHLNEFKAHIPSPYISPIFNWINANLVTEKMVTDIEEASNRIATLVKSVKTFTHMDQARDKQLTDIHTGIENTLAIMQHKLRKGNISVVLDFNTGLPQIKALVGELNQVWTNLIDNAVDAMEGVPEGKLEIRTEPDNACVKVIITDNGPGIPPENTHRIFEPFFTTKEIGKGTGLGLDIVSQIIRQHHGNIKVQSQPGRTQFFVSLPING</sequence>
<proteinExistence type="predicted"/>
<keyword evidence="6" id="KW-1185">Reference proteome</keyword>
<dbReference type="PROSITE" id="PS50042">
    <property type="entry name" value="CNMP_BINDING_3"/>
    <property type="match status" value="1"/>
</dbReference>
<comment type="caution">
    <text evidence="5">The sequence shown here is derived from an EMBL/GenBank/DDBJ whole genome shotgun (WGS) entry which is preliminary data.</text>
</comment>
<keyword evidence="5" id="KW-0808">Transferase</keyword>
<organism evidence="5 6">
    <name type="scientific">Chitinophaga cymbidii</name>
    <dbReference type="NCBI Taxonomy" id="1096750"/>
    <lineage>
        <taxon>Bacteria</taxon>
        <taxon>Pseudomonadati</taxon>
        <taxon>Bacteroidota</taxon>
        <taxon>Chitinophagia</taxon>
        <taxon>Chitinophagales</taxon>
        <taxon>Chitinophagaceae</taxon>
        <taxon>Chitinophaga</taxon>
    </lineage>
</organism>
<dbReference type="InterPro" id="IPR014710">
    <property type="entry name" value="RmlC-like_jellyroll"/>
</dbReference>
<dbReference type="PANTHER" id="PTHR43065:SF48">
    <property type="entry name" value="HISTIDINE KINASE"/>
    <property type="match status" value="1"/>
</dbReference>
<dbReference type="InterPro" id="IPR000595">
    <property type="entry name" value="cNMP-bd_dom"/>
</dbReference>
<dbReference type="InterPro" id="IPR036890">
    <property type="entry name" value="HATPase_C_sf"/>
</dbReference>
<evidence type="ECO:0000313" key="5">
    <source>
        <dbReference type="EMBL" id="GEP95795.1"/>
    </source>
</evidence>
<dbReference type="InterPro" id="IPR005467">
    <property type="entry name" value="His_kinase_dom"/>
</dbReference>
<dbReference type="GO" id="GO:0004673">
    <property type="term" value="F:protein histidine kinase activity"/>
    <property type="evidence" value="ECO:0007669"/>
    <property type="project" value="UniProtKB-EC"/>
</dbReference>
<evidence type="ECO:0000256" key="1">
    <source>
        <dbReference type="ARBA" id="ARBA00000085"/>
    </source>
</evidence>
<dbReference type="CDD" id="cd00038">
    <property type="entry name" value="CAP_ED"/>
    <property type="match status" value="1"/>
</dbReference>
<dbReference type="PRINTS" id="PR00344">
    <property type="entry name" value="BCTRLSENSOR"/>
</dbReference>
<protein>
    <recommendedName>
        <fullName evidence="2">histidine kinase</fullName>
        <ecNumber evidence="2">2.7.13.3</ecNumber>
    </recommendedName>
</protein>
<dbReference type="SMART" id="SM00387">
    <property type="entry name" value="HATPase_c"/>
    <property type="match status" value="1"/>
</dbReference>
<dbReference type="Proteomes" id="UP000321436">
    <property type="component" value="Unassembled WGS sequence"/>
</dbReference>
<dbReference type="Pfam" id="PF00027">
    <property type="entry name" value="cNMP_binding"/>
    <property type="match status" value="1"/>
</dbReference>
<dbReference type="Gene3D" id="1.10.287.130">
    <property type="match status" value="1"/>
</dbReference>
<dbReference type="Gene3D" id="3.30.565.10">
    <property type="entry name" value="Histidine kinase-like ATPase, C-terminal domain"/>
    <property type="match status" value="1"/>
</dbReference>
<dbReference type="SUPFAM" id="SSF51206">
    <property type="entry name" value="cAMP-binding domain-like"/>
    <property type="match status" value="1"/>
</dbReference>
<dbReference type="PROSITE" id="PS50109">
    <property type="entry name" value="HIS_KIN"/>
    <property type="match status" value="1"/>
</dbReference>
<dbReference type="RefSeq" id="WP_146860362.1">
    <property type="nucleotide sequence ID" value="NZ_BKAU01000001.1"/>
</dbReference>
<dbReference type="InterPro" id="IPR003594">
    <property type="entry name" value="HATPase_dom"/>
</dbReference>
<dbReference type="SUPFAM" id="SSF55874">
    <property type="entry name" value="ATPase domain of HSP90 chaperone/DNA topoisomerase II/histidine kinase"/>
    <property type="match status" value="1"/>
</dbReference>
<evidence type="ECO:0000259" key="4">
    <source>
        <dbReference type="PROSITE" id="PS50109"/>
    </source>
</evidence>
<keyword evidence="5" id="KW-0418">Kinase</keyword>
<evidence type="ECO:0000256" key="2">
    <source>
        <dbReference type="ARBA" id="ARBA00012438"/>
    </source>
</evidence>
<dbReference type="InterPro" id="IPR004358">
    <property type="entry name" value="Sig_transdc_His_kin-like_C"/>
</dbReference>
<evidence type="ECO:0000313" key="6">
    <source>
        <dbReference type="Proteomes" id="UP000321436"/>
    </source>
</evidence>
<accession>A0A512RJD2</accession>
<dbReference type="InterPro" id="IPR018490">
    <property type="entry name" value="cNMP-bd_dom_sf"/>
</dbReference>
<dbReference type="AlphaFoldDB" id="A0A512RJD2"/>
<comment type="catalytic activity">
    <reaction evidence="1">
        <text>ATP + protein L-histidine = ADP + protein N-phospho-L-histidine.</text>
        <dbReference type="EC" id="2.7.13.3"/>
    </reaction>
</comment>
<dbReference type="Gene3D" id="2.60.120.10">
    <property type="entry name" value="Jelly Rolls"/>
    <property type="match status" value="1"/>
</dbReference>
<evidence type="ECO:0000259" key="3">
    <source>
        <dbReference type="PROSITE" id="PS50042"/>
    </source>
</evidence>
<dbReference type="EMBL" id="BKAU01000001">
    <property type="protein sequence ID" value="GEP95795.1"/>
    <property type="molecule type" value="Genomic_DNA"/>
</dbReference>
<name>A0A512RJD2_9BACT</name>
<feature type="domain" description="Cyclic nucleotide-binding" evidence="3">
    <location>
        <begin position="14"/>
        <end position="112"/>
    </location>
</feature>
<reference evidence="5 6" key="1">
    <citation type="submission" date="2019-07" db="EMBL/GenBank/DDBJ databases">
        <title>Whole genome shotgun sequence of Chitinophaga cymbidii NBRC 109752.</title>
        <authorList>
            <person name="Hosoyama A."/>
            <person name="Uohara A."/>
            <person name="Ohji S."/>
            <person name="Ichikawa N."/>
        </authorList>
    </citation>
    <scope>NUCLEOTIDE SEQUENCE [LARGE SCALE GENOMIC DNA]</scope>
    <source>
        <strain evidence="5 6">NBRC 109752</strain>
    </source>
</reference>
<dbReference type="OrthoDB" id="9806995at2"/>